<proteinExistence type="predicted"/>
<evidence type="ECO:0000313" key="2">
    <source>
        <dbReference type="EMBL" id="TGM08746.1"/>
    </source>
</evidence>
<accession>A0ABY2MV52</accession>
<comment type="caution">
    <text evidence="2">The sequence shown here is derived from an EMBL/GenBank/DDBJ whole genome shotgun (WGS) entry which is preliminary data.</text>
</comment>
<keyword evidence="3" id="KW-1185">Reference proteome</keyword>
<keyword evidence="1" id="KW-1133">Transmembrane helix</keyword>
<feature type="transmembrane region" description="Helical" evidence="1">
    <location>
        <begin position="21"/>
        <end position="43"/>
    </location>
</feature>
<reference evidence="3" key="1">
    <citation type="journal article" date="2019" name="PLoS Negl. Trop. Dis.">
        <title>Revisiting the worldwide diversity of Leptospira species in the environment.</title>
        <authorList>
            <person name="Vincent A.T."/>
            <person name="Schiettekatte O."/>
            <person name="Bourhy P."/>
            <person name="Veyrier F.J."/>
            <person name="Picardeau M."/>
        </authorList>
    </citation>
    <scope>NUCLEOTIDE SEQUENCE [LARGE SCALE GENOMIC DNA]</scope>
    <source>
        <strain evidence="3">201702407</strain>
    </source>
</reference>
<dbReference type="RefSeq" id="WP_135686583.1">
    <property type="nucleotide sequence ID" value="NZ_RQEQ01000008.1"/>
</dbReference>
<protein>
    <recommendedName>
        <fullName evidence="4">Lipoprotein</fullName>
    </recommendedName>
</protein>
<keyword evidence="1" id="KW-0472">Membrane</keyword>
<evidence type="ECO:0008006" key="4">
    <source>
        <dbReference type="Google" id="ProtNLM"/>
    </source>
</evidence>
<evidence type="ECO:0000313" key="3">
    <source>
        <dbReference type="Proteomes" id="UP000297422"/>
    </source>
</evidence>
<sequence length="119" mass="13455">MIFVMRSHDKGGVPMKANAKFLFSIFGITGFLIFFGMSCQPYLYRNYNDCGGNYSGNCDGYRGYSSYGYQNRGAYPNYYRNPSYGNFGTGNTGGGFRHNPMHVPSGRFHNLGRPSHWKL</sequence>
<gene>
    <name evidence="2" type="ORF">EHQ90_21880</name>
</gene>
<keyword evidence="1" id="KW-0812">Transmembrane</keyword>
<dbReference type="EMBL" id="RQGT01000134">
    <property type="protein sequence ID" value="TGM08746.1"/>
    <property type="molecule type" value="Genomic_DNA"/>
</dbReference>
<evidence type="ECO:0000256" key="1">
    <source>
        <dbReference type="SAM" id="Phobius"/>
    </source>
</evidence>
<dbReference type="Proteomes" id="UP000297422">
    <property type="component" value="Unassembled WGS sequence"/>
</dbReference>
<name>A0ABY2MV52_9LEPT</name>
<organism evidence="2 3">
    <name type="scientific">Leptospira stimsonii</name>
    <dbReference type="NCBI Taxonomy" id="2202203"/>
    <lineage>
        <taxon>Bacteria</taxon>
        <taxon>Pseudomonadati</taxon>
        <taxon>Spirochaetota</taxon>
        <taxon>Spirochaetia</taxon>
        <taxon>Leptospirales</taxon>
        <taxon>Leptospiraceae</taxon>
        <taxon>Leptospira</taxon>
    </lineage>
</organism>